<proteinExistence type="inferred from homology"/>
<sequence>MRISVSIGIMAHNEEHNIGLLLDGLSAQKLKNVSVKEIIVISSGSTDETNAIVQDCCVKNPKLKLIVEPKRSGKSHAVNIFLKKAACDVVVLLNADLNLTKNVLEKLVSPLTQKTIGMTGCHPVPVNDASMFMGFAGHLLWDLHHQISLREPKMGEMIAFKKIFKKIPELSAVDEANIEPLIRGQGYKAVYVSDAVVHNKSPETIREFIARRRHIYAGHLATRYEYSYEVSTLSNIKMLVLVLKNIQFSTAYLFWTPCVIMLELYSRFLGYLDYVFKLKNHTVWERTPSTKKLR</sequence>
<dbReference type="SUPFAM" id="SSF53448">
    <property type="entry name" value="Nucleotide-diphospho-sugar transferases"/>
    <property type="match status" value="1"/>
</dbReference>
<dbReference type="PANTHER" id="PTHR43630:SF1">
    <property type="entry name" value="POLY-BETA-1,6-N-ACETYL-D-GLUCOSAMINE SYNTHASE"/>
    <property type="match status" value="1"/>
</dbReference>
<dbReference type="InterPro" id="IPR029044">
    <property type="entry name" value="Nucleotide-diphossugar_trans"/>
</dbReference>
<evidence type="ECO:0000256" key="1">
    <source>
        <dbReference type="ARBA" id="ARBA00006739"/>
    </source>
</evidence>
<reference evidence="5 6" key="1">
    <citation type="journal article" date="2016" name="Nat. Commun.">
        <title>Thousands of microbial genomes shed light on interconnected biogeochemical processes in an aquifer system.</title>
        <authorList>
            <person name="Anantharaman K."/>
            <person name="Brown C.T."/>
            <person name="Hug L.A."/>
            <person name="Sharon I."/>
            <person name="Castelle C.J."/>
            <person name="Probst A.J."/>
            <person name="Thomas B.C."/>
            <person name="Singh A."/>
            <person name="Wilkins M.J."/>
            <person name="Karaoz U."/>
            <person name="Brodie E.L."/>
            <person name="Williams K.H."/>
            <person name="Hubbard S.S."/>
            <person name="Banfield J.F."/>
        </authorList>
    </citation>
    <scope>NUCLEOTIDE SEQUENCE [LARGE SCALE GENOMIC DNA]</scope>
</reference>
<gene>
    <name evidence="5" type="ORF">A3C24_01455</name>
</gene>
<evidence type="ECO:0000313" key="5">
    <source>
        <dbReference type="EMBL" id="OGK23135.1"/>
    </source>
</evidence>
<name>A0A1F7GWE7_9BACT</name>
<dbReference type="GO" id="GO:0016757">
    <property type="term" value="F:glycosyltransferase activity"/>
    <property type="evidence" value="ECO:0007669"/>
    <property type="project" value="UniProtKB-KW"/>
</dbReference>
<feature type="domain" description="Glycosyltransferase 2-like" evidence="4">
    <location>
        <begin position="6"/>
        <end position="134"/>
    </location>
</feature>
<evidence type="ECO:0000256" key="2">
    <source>
        <dbReference type="ARBA" id="ARBA00022676"/>
    </source>
</evidence>
<dbReference type="InterPro" id="IPR001173">
    <property type="entry name" value="Glyco_trans_2-like"/>
</dbReference>
<evidence type="ECO:0000256" key="3">
    <source>
        <dbReference type="ARBA" id="ARBA00022679"/>
    </source>
</evidence>
<comment type="caution">
    <text evidence="5">The sequence shown here is derived from an EMBL/GenBank/DDBJ whole genome shotgun (WGS) entry which is preliminary data.</text>
</comment>
<dbReference type="Proteomes" id="UP000177159">
    <property type="component" value="Unassembled WGS sequence"/>
</dbReference>
<comment type="similarity">
    <text evidence="1">Belongs to the glycosyltransferase 2 family.</text>
</comment>
<keyword evidence="3" id="KW-0808">Transferase</keyword>
<keyword evidence="2" id="KW-0328">Glycosyltransferase</keyword>
<dbReference type="Pfam" id="PF00535">
    <property type="entry name" value="Glycos_transf_2"/>
    <property type="match status" value="1"/>
</dbReference>
<dbReference type="EMBL" id="MFZM01000025">
    <property type="protein sequence ID" value="OGK23135.1"/>
    <property type="molecule type" value="Genomic_DNA"/>
</dbReference>
<dbReference type="AlphaFoldDB" id="A0A1F7GWE7"/>
<evidence type="ECO:0000313" key="6">
    <source>
        <dbReference type="Proteomes" id="UP000177159"/>
    </source>
</evidence>
<organism evidence="5 6">
    <name type="scientific">Candidatus Roizmanbacteria bacterium RIFCSPHIGHO2_02_FULL_37_24</name>
    <dbReference type="NCBI Taxonomy" id="1802037"/>
    <lineage>
        <taxon>Bacteria</taxon>
        <taxon>Candidatus Roizmaniibacteriota</taxon>
    </lineage>
</organism>
<dbReference type="Gene3D" id="3.90.550.10">
    <property type="entry name" value="Spore Coat Polysaccharide Biosynthesis Protein SpsA, Chain A"/>
    <property type="match status" value="1"/>
</dbReference>
<accession>A0A1F7GWE7</accession>
<evidence type="ECO:0000259" key="4">
    <source>
        <dbReference type="Pfam" id="PF00535"/>
    </source>
</evidence>
<protein>
    <recommendedName>
        <fullName evidence="4">Glycosyltransferase 2-like domain-containing protein</fullName>
    </recommendedName>
</protein>
<dbReference type="PANTHER" id="PTHR43630">
    <property type="entry name" value="POLY-BETA-1,6-N-ACETYL-D-GLUCOSAMINE SYNTHASE"/>
    <property type="match status" value="1"/>
</dbReference>